<feature type="transmembrane region" description="Helical" evidence="9">
    <location>
        <begin position="65"/>
        <end position="87"/>
    </location>
</feature>
<proteinExistence type="inferred from homology"/>
<evidence type="ECO:0000256" key="2">
    <source>
        <dbReference type="ARBA" id="ARBA00005660"/>
    </source>
</evidence>
<feature type="transmembrane region" description="Helical" evidence="9">
    <location>
        <begin position="107"/>
        <end position="130"/>
    </location>
</feature>
<evidence type="ECO:0000256" key="3">
    <source>
        <dbReference type="ARBA" id="ARBA00014042"/>
    </source>
</evidence>
<dbReference type="HAMAP" id="MF_01461">
    <property type="entry name" value="EcfT"/>
    <property type="match status" value="1"/>
</dbReference>
<dbReference type="AlphaFoldDB" id="A0A3E4LQ52"/>
<protein>
    <recommendedName>
        <fullName evidence="3 9">Energy-coupling factor transporter transmembrane protein EcfT</fullName>
        <shortName evidence="9">ECF transporter T component EcfT</shortName>
    </recommendedName>
</protein>
<evidence type="ECO:0000256" key="5">
    <source>
        <dbReference type="ARBA" id="ARBA00022475"/>
    </source>
</evidence>
<organism evidence="10 11">
    <name type="scientific">[Ruminococcus] lactaris</name>
    <dbReference type="NCBI Taxonomy" id="46228"/>
    <lineage>
        <taxon>Bacteria</taxon>
        <taxon>Bacillati</taxon>
        <taxon>Bacillota</taxon>
        <taxon>Clostridia</taxon>
        <taxon>Lachnospirales</taxon>
        <taxon>Lachnospiraceae</taxon>
        <taxon>Mediterraneibacter</taxon>
    </lineage>
</organism>
<dbReference type="CDD" id="cd16914">
    <property type="entry name" value="EcfT"/>
    <property type="match status" value="1"/>
</dbReference>
<comment type="function">
    <text evidence="9">Transmembrane (T) component of an energy-coupling factor (ECF) ABC-transporter complex. Unlike classic ABC transporters this ECF transporter provides the energy necessary to transport a number of different substrates.</text>
</comment>
<name>A0A3E4LQ52_9FIRM</name>
<feature type="transmembrane region" description="Helical" evidence="9">
    <location>
        <begin position="26"/>
        <end position="53"/>
    </location>
</feature>
<evidence type="ECO:0000313" key="11">
    <source>
        <dbReference type="Proteomes" id="UP000260793"/>
    </source>
</evidence>
<evidence type="ECO:0000256" key="4">
    <source>
        <dbReference type="ARBA" id="ARBA00022448"/>
    </source>
</evidence>
<dbReference type="Pfam" id="PF02361">
    <property type="entry name" value="CbiQ"/>
    <property type="match status" value="1"/>
</dbReference>
<keyword evidence="7 9" id="KW-1133">Transmembrane helix</keyword>
<feature type="transmembrane region" description="Helical" evidence="9">
    <location>
        <begin position="248"/>
        <end position="267"/>
    </location>
</feature>
<evidence type="ECO:0000313" key="10">
    <source>
        <dbReference type="EMBL" id="RGK39671.1"/>
    </source>
</evidence>
<feature type="transmembrane region" description="Helical" evidence="9">
    <location>
        <begin position="150"/>
        <end position="172"/>
    </location>
</feature>
<keyword evidence="6 9" id="KW-0812">Transmembrane</keyword>
<dbReference type="Proteomes" id="UP000260793">
    <property type="component" value="Unassembled WGS sequence"/>
</dbReference>
<evidence type="ECO:0000256" key="9">
    <source>
        <dbReference type="HAMAP-Rule" id="MF_01461"/>
    </source>
</evidence>
<dbReference type="RefSeq" id="WP_117688190.1">
    <property type="nucleotide sequence ID" value="NZ_DAVZUU010000005.1"/>
</dbReference>
<reference evidence="10 11" key="1">
    <citation type="submission" date="2018-08" db="EMBL/GenBank/DDBJ databases">
        <title>A genome reference for cultivated species of the human gut microbiota.</title>
        <authorList>
            <person name="Zou Y."/>
            <person name="Xue W."/>
            <person name="Luo G."/>
        </authorList>
    </citation>
    <scope>NUCLEOTIDE SEQUENCE [LARGE SCALE GENOMIC DNA]</scope>
    <source>
        <strain evidence="10 11">TF11-7</strain>
    </source>
</reference>
<dbReference type="InterPro" id="IPR051611">
    <property type="entry name" value="ECF_transporter_component"/>
</dbReference>
<comment type="subunit">
    <text evidence="9">Forms a stable energy-coupling factor (ECF) transporter complex composed of 2 membrane-embedded substrate-binding proteins (S component), 2 ATP-binding proteins (A component) and 2 transmembrane proteins (T component).</text>
</comment>
<sequence length="274" mass="31101">MIRDITIGQYYPAQSQVHRLDPRVKIVCTLAFLVSLFLQNSILGYVVAFVFLAMVIRLSKVPVKFIVRGLKPIVILLLFTVLMNLFLTRNGNILFHYGILTITEGGLRTCVFMTVRLIFLVMGSSIMTFTTTPNSLTDGIEKLLHPLNRIHVPVHEIAMMMSIALRFIPILLEETDKIMKAQIARGADFESGNILQRAKAMIPILVPLFVSAFRRANDLAMAMEARCYHGGDGRTKMKPLQYHRNDRVAYLITLLYLVAIVGVGRYIPFKIWIF</sequence>
<dbReference type="GO" id="GO:0022857">
    <property type="term" value="F:transmembrane transporter activity"/>
    <property type="evidence" value="ECO:0007669"/>
    <property type="project" value="UniProtKB-UniRule"/>
</dbReference>
<evidence type="ECO:0000256" key="8">
    <source>
        <dbReference type="ARBA" id="ARBA00023136"/>
    </source>
</evidence>
<dbReference type="PANTHER" id="PTHR34857">
    <property type="entry name" value="SLL0384 PROTEIN"/>
    <property type="match status" value="1"/>
</dbReference>
<evidence type="ECO:0000256" key="6">
    <source>
        <dbReference type="ARBA" id="ARBA00022692"/>
    </source>
</evidence>
<dbReference type="EMBL" id="QSQN01000018">
    <property type="protein sequence ID" value="RGK39671.1"/>
    <property type="molecule type" value="Genomic_DNA"/>
</dbReference>
<dbReference type="PANTHER" id="PTHR34857:SF2">
    <property type="entry name" value="SLL0384 PROTEIN"/>
    <property type="match status" value="1"/>
</dbReference>
<comment type="subcellular location">
    <subcellularLocation>
        <location evidence="1 9">Cell membrane</location>
        <topology evidence="1 9">Multi-pass membrane protein</topology>
    </subcellularLocation>
</comment>
<keyword evidence="4 9" id="KW-0813">Transport</keyword>
<dbReference type="GO" id="GO:0005886">
    <property type="term" value="C:plasma membrane"/>
    <property type="evidence" value="ECO:0007669"/>
    <property type="project" value="UniProtKB-SubCell"/>
</dbReference>
<dbReference type="InterPro" id="IPR024919">
    <property type="entry name" value="EcfT"/>
</dbReference>
<comment type="caution">
    <text evidence="10">The sequence shown here is derived from an EMBL/GenBank/DDBJ whole genome shotgun (WGS) entry which is preliminary data.</text>
</comment>
<gene>
    <name evidence="9" type="primary">ecfT</name>
    <name evidence="10" type="ORF">DXD17_07950</name>
</gene>
<comment type="similarity">
    <text evidence="2 9">Belongs to the energy-coupling factor EcfT family.</text>
</comment>
<accession>A0A3E4LQ52</accession>
<evidence type="ECO:0000256" key="7">
    <source>
        <dbReference type="ARBA" id="ARBA00022989"/>
    </source>
</evidence>
<evidence type="ECO:0000256" key="1">
    <source>
        <dbReference type="ARBA" id="ARBA00004651"/>
    </source>
</evidence>
<keyword evidence="8 9" id="KW-0472">Membrane</keyword>
<dbReference type="InterPro" id="IPR003339">
    <property type="entry name" value="ABC/ECF_trnsptr_transmembrane"/>
</dbReference>
<keyword evidence="5 9" id="KW-1003">Cell membrane</keyword>